<dbReference type="EMBL" id="CP099490">
    <property type="protein sequence ID" value="USQ75683.1"/>
    <property type="molecule type" value="Genomic_DNA"/>
</dbReference>
<evidence type="ECO:0000256" key="2">
    <source>
        <dbReference type="SAM" id="Phobius"/>
    </source>
</evidence>
<feature type="compositionally biased region" description="Low complexity" evidence="1">
    <location>
        <begin position="603"/>
        <end position="621"/>
    </location>
</feature>
<keyword evidence="6" id="KW-1185">Reference proteome</keyword>
<dbReference type="InterPro" id="IPR036465">
    <property type="entry name" value="vWFA_dom_sf"/>
</dbReference>
<evidence type="ECO:0000259" key="4">
    <source>
        <dbReference type="PROSITE" id="PS50234"/>
    </source>
</evidence>
<evidence type="ECO:0000256" key="3">
    <source>
        <dbReference type="SAM" id="SignalP"/>
    </source>
</evidence>
<protein>
    <submittedName>
        <fullName evidence="5">VWA domain-containing protein</fullName>
    </submittedName>
</protein>
<dbReference type="SMART" id="SM00327">
    <property type="entry name" value="VWA"/>
    <property type="match status" value="1"/>
</dbReference>
<sequence length="655" mass="67623">MTRPTARCAATALATMLSTALLATPALATAPGTATAPATGTTPDTTASTDGQLLLVLDASGSMRDEDGAGTPKIEGARSALDAVINDLGDDQQVGLRLFASTESESDTAAACADSELVVPVGTGNQAALSAAVQDYEPYGGETPIGYALQEAATDLGSDGQRSILLVSDGISTCDPDPCEVAEDLTQDGIELAIHVVGLDVDSEAREQLQCIAEAGNGTYIDAADTDTLTSALTQMSTRAFRPFSVAGDPVVGTTDPATAPTVGEGQFTDTMPINQDTPKFYRLQRTTPGSTLHVGVTMRPEAGGLGSYRMWLESPDGDSCGTIHGSPWSAGAGNSFGTAGVSSARYGDDGPCQEDDEVILRLELQGGSEELQDGQFEMVVREEPPVSNADELPGVAPRSEWQELEPGEPVGDVVGGSSLNDAPRIEPGGTYSSEITRGEIVFFRVPVDYGQRLQALVEFPRPTGVFADTTSGASDIADVVIVGPTRSAAEDLIARAGDLRRRAIIYDDRAVQAAVTTHEVRWANRTSGNQLGSALAGDYWVGVSLTSNSEVRPTVPFTLTTEVFGEVSGEPAYADPSSADDVTTATAEPAETSVDTSEERSAPAPEEATEDTAAAPPVAATDDGAPLGLIVGLAALGMALLVAGGFVLARAMRT</sequence>
<evidence type="ECO:0000256" key="1">
    <source>
        <dbReference type="SAM" id="MobiDB-lite"/>
    </source>
</evidence>
<dbReference type="Pfam" id="PF00092">
    <property type="entry name" value="VWA"/>
    <property type="match status" value="1"/>
</dbReference>
<dbReference type="InterPro" id="IPR002035">
    <property type="entry name" value="VWF_A"/>
</dbReference>
<dbReference type="RefSeq" id="WP_252620114.1">
    <property type="nucleotide sequence ID" value="NZ_CP099490.1"/>
</dbReference>
<feature type="region of interest" description="Disordered" evidence="1">
    <location>
        <begin position="570"/>
        <end position="621"/>
    </location>
</feature>
<feature type="domain" description="VWFA" evidence="4">
    <location>
        <begin position="52"/>
        <end position="236"/>
    </location>
</feature>
<dbReference type="PROSITE" id="PS50234">
    <property type="entry name" value="VWFA"/>
    <property type="match status" value="1"/>
</dbReference>
<feature type="chain" id="PRO_5046997532" evidence="3">
    <location>
        <begin position="29"/>
        <end position="655"/>
    </location>
</feature>
<keyword evidence="2" id="KW-0472">Membrane</keyword>
<name>A0ABY4YG26_9MICO</name>
<feature type="compositionally biased region" description="Low complexity" evidence="1">
    <location>
        <begin position="408"/>
        <end position="417"/>
    </location>
</feature>
<proteinExistence type="predicted"/>
<keyword evidence="3" id="KW-0732">Signal</keyword>
<dbReference type="Proteomes" id="UP001056535">
    <property type="component" value="Chromosome"/>
</dbReference>
<dbReference type="SUPFAM" id="SSF53300">
    <property type="entry name" value="vWA-like"/>
    <property type="match status" value="1"/>
</dbReference>
<evidence type="ECO:0000313" key="6">
    <source>
        <dbReference type="Proteomes" id="UP001056535"/>
    </source>
</evidence>
<keyword evidence="2" id="KW-1133">Transmembrane helix</keyword>
<keyword evidence="2" id="KW-0812">Transmembrane</keyword>
<feature type="region of interest" description="Disordered" evidence="1">
    <location>
        <begin position="400"/>
        <end position="426"/>
    </location>
</feature>
<reference evidence="5" key="1">
    <citation type="submission" date="2022-06" db="EMBL/GenBank/DDBJ databases">
        <title>Ornithinimicrobium JY.X270.</title>
        <authorList>
            <person name="Huang Y."/>
        </authorList>
    </citation>
    <scope>NUCLEOTIDE SEQUENCE</scope>
    <source>
        <strain evidence="5">JY.X270</strain>
    </source>
</reference>
<organism evidence="5 6">
    <name type="scientific">Ornithinimicrobium cryptoxanthini</name>
    <dbReference type="NCBI Taxonomy" id="2934161"/>
    <lineage>
        <taxon>Bacteria</taxon>
        <taxon>Bacillati</taxon>
        <taxon>Actinomycetota</taxon>
        <taxon>Actinomycetes</taxon>
        <taxon>Micrococcales</taxon>
        <taxon>Ornithinimicrobiaceae</taxon>
        <taxon>Ornithinimicrobium</taxon>
    </lineage>
</organism>
<dbReference type="Gene3D" id="3.40.50.410">
    <property type="entry name" value="von Willebrand factor, type A domain"/>
    <property type="match status" value="1"/>
</dbReference>
<accession>A0ABY4YG26</accession>
<gene>
    <name evidence="5" type="ORF">NF557_13835</name>
</gene>
<feature type="signal peptide" evidence="3">
    <location>
        <begin position="1"/>
        <end position="28"/>
    </location>
</feature>
<feature type="transmembrane region" description="Helical" evidence="2">
    <location>
        <begin position="628"/>
        <end position="650"/>
    </location>
</feature>
<evidence type="ECO:0000313" key="5">
    <source>
        <dbReference type="EMBL" id="USQ75683.1"/>
    </source>
</evidence>